<dbReference type="Gene3D" id="1.10.10.10">
    <property type="entry name" value="Winged helix-like DNA-binding domain superfamily/Winged helix DNA-binding domain"/>
    <property type="match status" value="1"/>
</dbReference>
<dbReference type="AlphaFoldDB" id="A0A1G9JTW4"/>
<dbReference type="InterPro" id="IPR039425">
    <property type="entry name" value="RNA_pol_sigma-70-like"/>
</dbReference>
<feature type="domain" description="RNA polymerase sigma factor 70 region 4 type 2" evidence="7">
    <location>
        <begin position="139"/>
        <end position="185"/>
    </location>
</feature>
<keyword evidence="9" id="KW-1185">Reference proteome</keyword>
<evidence type="ECO:0000256" key="2">
    <source>
        <dbReference type="ARBA" id="ARBA00023015"/>
    </source>
</evidence>
<dbReference type="Gene3D" id="1.10.1740.10">
    <property type="match status" value="1"/>
</dbReference>
<dbReference type="PANTHER" id="PTHR43133:SF8">
    <property type="entry name" value="RNA POLYMERASE SIGMA FACTOR HI_1459-RELATED"/>
    <property type="match status" value="1"/>
</dbReference>
<feature type="domain" description="RNA polymerase sigma-70 region 2" evidence="6">
    <location>
        <begin position="33"/>
        <end position="99"/>
    </location>
</feature>
<keyword evidence="4" id="KW-0238">DNA-binding</keyword>
<evidence type="ECO:0000313" key="8">
    <source>
        <dbReference type="EMBL" id="SDL40911.1"/>
    </source>
</evidence>
<dbReference type="SUPFAM" id="SSF88946">
    <property type="entry name" value="Sigma2 domain of RNA polymerase sigma factors"/>
    <property type="match status" value="1"/>
</dbReference>
<evidence type="ECO:0000256" key="4">
    <source>
        <dbReference type="ARBA" id="ARBA00023125"/>
    </source>
</evidence>
<keyword evidence="2" id="KW-0805">Transcription regulation</keyword>
<comment type="similarity">
    <text evidence="1">Belongs to the sigma-70 factor family. ECF subfamily.</text>
</comment>
<dbReference type="GO" id="GO:0003677">
    <property type="term" value="F:DNA binding"/>
    <property type="evidence" value="ECO:0007669"/>
    <property type="project" value="UniProtKB-KW"/>
</dbReference>
<dbReference type="Pfam" id="PF08281">
    <property type="entry name" value="Sigma70_r4_2"/>
    <property type="match status" value="1"/>
</dbReference>
<name>A0A1G9JTW4_9FLAO</name>
<evidence type="ECO:0000259" key="6">
    <source>
        <dbReference type="Pfam" id="PF04542"/>
    </source>
</evidence>
<keyword evidence="5" id="KW-0804">Transcription</keyword>
<reference evidence="9" key="1">
    <citation type="submission" date="2016-10" db="EMBL/GenBank/DDBJ databases">
        <authorList>
            <person name="Varghese N."/>
            <person name="Submissions S."/>
        </authorList>
    </citation>
    <scope>NUCLEOTIDE SEQUENCE [LARGE SCALE GENOMIC DNA]</scope>
    <source>
        <strain evidence="9">DSM 19886</strain>
    </source>
</reference>
<dbReference type="InterPro" id="IPR036388">
    <property type="entry name" value="WH-like_DNA-bd_sf"/>
</dbReference>
<evidence type="ECO:0000256" key="3">
    <source>
        <dbReference type="ARBA" id="ARBA00023082"/>
    </source>
</evidence>
<dbReference type="Proteomes" id="UP000199440">
    <property type="component" value="Unassembled WGS sequence"/>
</dbReference>
<dbReference type="Pfam" id="PF04542">
    <property type="entry name" value="Sigma70_r2"/>
    <property type="match status" value="1"/>
</dbReference>
<evidence type="ECO:0000256" key="1">
    <source>
        <dbReference type="ARBA" id="ARBA00010641"/>
    </source>
</evidence>
<organism evidence="8 9">
    <name type="scientific">Kriegella aquimaris</name>
    <dbReference type="NCBI Taxonomy" id="192904"/>
    <lineage>
        <taxon>Bacteria</taxon>
        <taxon>Pseudomonadati</taxon>
        <taxon>Bacteroidota</taxon>
        <taxon>Flavobacteriia</taxon>
        <taxon>Flavobacteriales</taxon>
        <taxon>Flavobacteriaceae</taxon>
        <taxon>Kriegella</taxon>
    </lineage>
</organism>
<protein>
    <submittedName>
        <fullName evidence="8">RNA polymerase sigma-70 factor, ECF subfamily</fullName>
    </submittedName>
</protein>
<dbReference type="NCBIfam" id="TIGR02937">
    <property type="entry name" value="sigma70-ECF"/>
    <property type="match status" value="1"/>
</dbReference>
<gene>
    <name evidence="8" type="ORF">SAMN04488514_101711</name>
</gene>
<dbReference type="GO" id="GO:0006352">
    <property type="term" value="P:DNA-templated transcription initiation"/>
    <property type="evidence" value="ECO:0007669"/>
    <property type="project" value="InterPro"/>
</dbReference>
<evidence type="ECO:0000313" key="9">
    <source>
        <dbReference type="Proteomes" id="UP000199440"/>
    </source>
</evidence>
<dbReference type="InterPro" id="IPR013325">
    <property type="entry name" value="RNA_pol_sigma_r2"/>
</dbReference>
<dbReference type="InterPro" id="IPR007627">
    <property type="entry name" value="RNA_pol_sigma70_r2"/>
</dbReference>
<sequence length="199" mass="23691">MAFYKHILYTGLSDEDLMRYVARGKEKAFTELYRRYGNKMLIFFYQRLYQDKEKAEDFLHDLFLKIIENPQSFNTNKKFSTWIYAVAYNQCKNEYRKNASGLTKKERYTLDSSLDICENPSFENDYDLKTFSESLELELQKMDDKHGLTFILRHQDGLAIKEISKIMQCSEGTVKSRLFYAIKRLAQKLQIFKGQIKNN</sequence>
<dbReference type="RefSeq" id="WP_089885321.1">
    <property type="nucleotide sequence ID" value="NZ_FNGV01000001.1"/>
</dbReference>
<dbReference type="CDD" id="cd06171">
    <property type="entry name" value="Sigma70_r4"/>
    <property type="match status" value="1"/>
</dbReference>
<dbReference type="EMBL" id="FNGV01000001">
    <property type="protein sequence ID" value="SDL40911.1"/>
    <property type="molecule type" value="Genomic_DNA"/>
</dbReference>
<dbReference type="InterPro" id="IPR013249">
    <property type="entry name" value="RNA_pol_sigma70_r4_t2"/>
</dbReference>
<accession>A0A1G9JTW4</accession>
<dbReference type="GO" id="GO:0016987">
    <property type="term" value="F:sigma factor activity"/>
    <property type="evidence" value="ECO:0007669"/>
    <property type="project" value="UniProtKB-KW"/>
</dbReference>
<proteinExistence type="inferred from homology"/>
<dbReference type="PANTHER" id="PTHR43133">
    <property type="entry name" value="RNA POLYMERASE ECF-TYPE SIGMA FACTO"/>
    <property type="match status" value="1"/>
</dbReference>
<dbReference type="InterPro" id="IPR013324">
    <property type="entry name" value="RNA_pol_sigma_r3/r4-like"/>
</dbReference>
<keyword evidence="3" id="KW-0731">Sigma factor</keyword>
<dbReference type="STRING" id="192904.SAMN04488514_101711"/>
<dbReference type="OrthoDB" id="9795666at2"/>
<evidence type="ECO:0000259" key="7">
    <source>
        <dbReference type="Pfam" id="PF08281"/>
    </source>
</evidence>
<dbReference type="InterPro" id="IPR014284">
    <property type="entry name" value="RNA_pol_sigma-70_dom"/>
</dbReference>
<dbReference type="SUPFAM" id="SSF88659">
    <property type="entry name" value="Sigma3 and sigma4 domains of RNA polymerase sigma factors"/>
    <property type="match status" value="1"/>
</dbReference>
<evidence type="ECO:0000256" key="5">
    <source>
        <dbReference type="ARBA" id="ARBA00023163"/>
    </source>
</evidence>